<dbReference type="AlphaFoldDB" id="A0A564URN7"/>
<gene>
    <name evidence="2" type="primary">gumI</name>
    <name evidence="2" type="ORF">RTSSTS7063_02856</name>
</gene>
<evidence type="ECO:0000256" key="1">
    <source>
        <dbReference type="ARBA" id="ARBA00022679"/>
    </source>
</evidence>
<dbReference type="Gene3D" id="3.40.50.2000">
    <property type="entry name" value="Glycogen Phosphorylase B"/>
    <property type="match status" value="2"/>
</dbReference>
<dbReference type="RefSeq" id="WP_144367955.1">
    <property type="nucleotide sequence ID" value="NZ_CABHNA010000101.1"/>
</dbReference>
<reference evidence="2 3" key="1">
    <citation type="submission" date="2019-07" db="EMBL/GenBank/DDBJ databases">
        <authorList>
            <person name="Hibberd C M."/>
            <person name="Gehrig L. J."/>
            <person name="Chang H.-W."/>
            <person name="Venkatesh S."/>
        </authorList>
    </citation>
    <scope>NUCLEOTIDE SEQUENCE [LARGE SCALE GENOMIC DNA]</scope>
    <source>
        <strain evidence="2">Ruminococcus_torques_SSTS_Bg7063</strain>
    </source>
</reference>
<dbReference type="Proteomes" id="UP000363661">
    <property type="component" value="Unassembled WGS sequence"/>
</dbReference>
<dbReference type="GO" id="GO:0009103">
    <property type="term" value="P:lipopolysaccharide biosynthetic process"/>
    <property type="evidence" value="ECO:0007669"/>
    <property type="project" value="TreeGrafter"/>
</dbReference>
<organism evidence="2 3">
    <name type="scientific">[Ruminococcus] torques</name>
    <dbReference type="NCBI Taxonomy" id="33039"/>
    <lineage>
        <taxon>Bacteria</taxon>
        <taxon>Bacillati</taxon>
        <taxon>Bacillota</taxon>
        <taxon>Clostridia</taxon>
        <taxon>Lachnospirales</taxon>
        <taxon>Lachnospiraceae</taxon>
        <taxon>Mediterraneibacter</taxon>
    </lineage>
</organism>
<dbReference type="PANTHER" id="PTHR46401:SF2">
    <property type="entry name" value="GLYCOSYLTRANSFERASE WBBK-RELATED"/>
    <property type="match status" value="1"/>
</dbReference>
<keyword evidence="2" id="KW-0328">Glycosyltransferase</keyword>
<proteinExistence type="predicted"/>
<keyword evidence="1 2" id="KW-0808">Transferase</keyword>
<dbReference type="PANTHER" id="PTHR46401">
    <property type="entry name" value="GLYCOSYLTRANSFERASE WBBK-RELATED"/>
    <property type="match status" value="1"/>
</dbReference>
<name>A0A564URN7_9FIRM</name>
<dbReference type="SUPFAM" id="SSF53756">
    <property type="entry name" value="UDP-Glycosyltransferase/glycogen phosphorylase"/>
    <property type="match status" value="1"/>
</dbReference>
<keyword evidence="3" id="KW-1185">Reference proteome</keyword>
<evidence type="ECO:0000313" key="2">
    <source>
        <dbReference type="EMBL" id="VUX22167.1"/>
    </source>
</evidence>
<protein>
    <submittedName>
        <fullName evidence="2">GDP-mannose:glycolipid 4-beta-D-mannosyltransferase</fullName>
        <ecNumber evidence="2">2.4.1.251</ecNumber>
    </submittedName>
</protein>
<accession>A0A564URN7</accession>
<dbReference type="GO" id="GO:0016757">
    <property type="term" value="F:glycosyltransferase activity"/>
    <property type="evidence" value="ECO:0007669"/>
    <property type="project" value="UniProtKB-KW"/>
</dbReference>
<dbReference type="EMBL" id="CABHNA010000101">
    <property type="protein sequence ID" value="VUX22167.1"/>
    <property type="molecule type" value="Genomic_DNA"/>
</dbReference>
<sequence length="353" mass="41079">MKEKNICLITFSNNADHQNTVYSMFNALYPEHEVYTIGIINPKTNIAPHTKNNYYVNCPDRPGIGKGTFNLKVLFEIKNIIDANNIDIIYFESQHIWNMFIMLLCPFKRTVVAVHDVIPHDGNKAMTLANYVTCHLSNGVILRNYMYKNTLSQKYKIKSEKITCFELWRDYPEKVEPSYSNQFLYFGRIRKYKGFELFAKIIEKTPHIKYRIVGEADEESKYLVDYVRNFENVSLVEYEVSDSQMIEEFKCADWVVLPYSNATQSGVITDACRYARPVISFNVGAIKEQIEDGKTGFLIKAGDIDGFANKVNEVNKFSRNKLREFSEHAYSFGYKKYAAKFFADKFFALMQRI</sequence>
<dbReference type="EC" id="2.4.1.251" evidence="2"/>
<dbReference type="CDD" id="cd03801">
    <property type="entry name" value="GT4_PimA-like"/>
    <property type="match status" value="1"/>
</dbReference>
<dbReference type="Pfam" id="PF13692">
    <property type="entry name" value="Glyco_trans_1_4"/>
    <property type="match status" value="1"/>
</dbReference>
<evidence type="ECO:0000313" key="3">
    <source>
        <dbReference type="Proteomes" id="UP000363661"/>
    </source>
</evidence>